<dbReference type="InterPro" id="IPR008906">
    <property type="entry name" value="HATC_C_dom"/>
</dbReference>
<comment type="caution">
    <text evidence="3">The sequence shown here is derived from an EMBL/GenBank/DDBJ whole genome shotgun (WGS) entry which is preliminary data.</text>
</comment>
<feature type="region of interest" description="Disordered" evidence="1">
    <location>
        <begin position="85"/>
        <end position="117"/>
    </location>
</feature>
<evidence type="ECO:0000256" key="1">
    <source>
        <dbReference type="SAM" id="MobiDB-lite"/>
    </source>
</evidence>
<dbReference type="GeneID" id="64593341"/>
<dbReference type="InterPro" id="IPR012337">
    <property type="entry name" value="RNaseH-like_sf"/>
</dbReference>
<gene>
    <name evidence="3" type="ORF">HD556DRAFT_1303088</name>
</gene>
<dbReference type="Pfam" id="PF05699">
    <property type="entry name" value="Dimer_Tnp_hAT"/>
    <property type="match status" value="1"/>
</dbReference>
<feature type="domain" description="HAT C-terminal dimerisation" evidence="2">
    <location>
        <begin position="427"/>
        <end position="503"/>
    </location>
</feature>
<name>A0A9P7DYS1_9AGAM</name>
<feature type="region of interest" description="Disordered" evidence="1">
    <location>
        <begin position="129"/>
        <end position="239"/>
    </location>
</feature>
<keyword evidence="4" id="KW-1185">Reference proteome</keyword>
<evidence type="ECO:0000313" key="4">
    <source>
        <dbReference type="Proteomes" id="UP000719766"/>
    </source>
</evidence>
<evidence type="ECO:0000313" key="3">
    <source>
        <dbReference type="EMBL" id="KAG1806679.1"/>
    </source>
</evidence>
<organism evidence="3 4">
    <name type="scientific">Suillus plorans</name>
    <dbReference type="NCBI Taxonomy" id="116603"/>
    <lineage>
        <taxon>Eukaryota</taxon>
        <taxon>Fungi</taxon>
        <taxon>Dikarya</taxon>
        <taxon>Basidiomycota</taxon>
        <taxon>Agaricomycotina</taxon>
        <taxon>Agaricomycetes</taxon>
        <taxon>Agaricomycetidae</taxon>
        <taxon>Boletales</taxon>
        <taxon>Suillineae</taxon>
        <taxon>Suillaceae</taxon>
        <taxon>Suillus</taxon>
    </lineage>
</organism>
<reference evidence="3" key="1">
    <citation type="journal article" date="2020" name="New Phytol.">
        <title>Comparative genomics reveals dynamic genome evolution in host specialist ectomycorrhizal fungi.</title>
        <authorList>
            <person name="Lofgren L.A."/>
            <person name="Nguyen N.H."/>
            <person name="Vilgalys R."/>
            <person name="Ruytinx J."/>
            <person name="Liao H.L."/>
            <person name="Branco S."/>
            <person name="Kuo A."/>
            <person name="LaButti K."/>
            <person name="Lipzen A."/>
            <person name="Andreopoulos W."/>
            <person name="Pangilinan J."/>
            <person name="Riley R."/>
            <person name="Hundley H."/>
            <person name="Na H."/>
            <person name="Barry K."/>
            <person name="Grigoriev I.V."/>
            <person name="Stajich J.E."/>
            <person name="Kennedy P.G."/>
        </authorList>
    </citation>
    <scope>NUCLEOTIDE SEQUENCE</scope>
    <source>
        <strain evidence="3">S12</strain>
    </source>
</reference>
<evidence type="ECO:0000259" key="2">
    <source>
        <dbReference type="Pfam" id="PF05699"/>
    </source>
</evidence>
<dbReference type="OrthoDB" id="3270175at2759"/>
<dbReference type="PANTHER" id="PTHR23272">
    <property type="entry name" value="BED FINGER-RELATED"/>
    <property type="match status" value="1"/>
</dbReference>
<sequence length="566" mass="62287">MPVEGCEMCTIISSAAVVRSRTTVRTGLLVRFSVVRLPLAFFKAAMILHKLFAVTDLLGDQYSVVRRCLLPALCTKQGRDDETDASKITFYNDPDDDVPLPPVPSNDPDDNVPSTEPKKNAFSVLLKTGHTPATVTAGSRHSGRPSKPSARIRDADNVASSSGTRKRARASSSATEHPVSKKVAMRFISPLDSDDEDTADEDLPSAAPDPGESSSDELIPQLDDDDDEAESQTASQTSHKVLTLRNKSYSDFKLDRADWKKIRLVHNVLKEPATVQQSFSSATHPTAWLTIPTLECLADTWQTMANDPAYASIADAIQSGLKNVEKYYEKTSNSDVYFICLVLDPNFKLAYVETRWTDEKVARGRARFEAVFDKYHKAPPLPSTTEQASVPPKAPVLQAVRYGQSWMRDAVMARQAAELRMRDSHHELTSYLTSPLEETGDVVAWWGLHSLQYPTLSRIARDYLPIQGSAVPSERAFSSGGITSTLRRNALASSTFSALQLMKAAYCNGHLSAATEAEGLEMVSDVLLTHSPPKDVFPYSQTKKKQLASQEKEKAITAAVETYKIE</sequence>
<proteinExistence type="predicted"/>
<dbReference type="SUPFAM" id="SSF53098">
    <property type="entry name" value="Ribonuclease H-like"/>
    <property type="match status" value="1"/>
</dbReference>
<dbReference type="Proteomes" id="UP000719766">
    <property type="component" value="Unassembled WGS sequence"/>
</dbReference>
<feature type="compositionally biased region" description="Acidic residues" evidence="1">
    <location>
        <begin position="192"/>
        <end position="203"/>
    </location>
</feature>
<accession>A0A9P7DYS1</accession>
<dbReference type="AlphaFoldDB" id="A0A9P7DYS1"/>
<protein>
    <submittedName>
        <fullName evidence="3">Ribonuclease H-like domain-containing protein</fullName>
    </submittedName>
</protein>
<dbReference type="EMBL" id="JABBWE010000002">
    <property type="protein sequence ID" value="KAG1806679.1"/>
    <property type="molecule type" value="Genomic_DNA"/>
</dbReference>
<dbReference type="RefSeq" id="XP_041167150.1">
    <property type="nucleotide sequence ID" value="XM_041299577.1"/>
</dbReference>
<dbReference type="GO" id="GO:0046983">
    <property type="term" value="F:protein dimerization activity"/>
    <property type="evidence" value="ECO:0007669"/>
    <property type="project" value="InterPro"/>
</dbReference>
<dbReference type="PANTHER" id="PTHR23272:SF104">
    <property type="entry name" value="HAT FAMILY DIMERISATION DOMAIN CONTAINING PROTEIN, EXPRESSED"/>
    <property type="match status" value="1"/>
</dbReference>